<dbReference type="STRING" id="1834191.A5886_001549"/>
<dbReference type="InterPro" id="IPR000792">
    <property type="entry name" value="Tscrpt_reg_LuxR_C"/>
</dbReference>
<evidence type="ECO:0000256" key="2">
    <source>
        <dbReference type="ARBA" id="ARBA00023012"/>
    </source>
</evidence>
<proteinExistence type="predicted"/>
<dbReference type="PANTHER" id="PTHR45566:SF2">
    <property type="entry name" value="NARL SUBFAMILY"/>
    <property type="match status" value="1"/>
</dbReference>
<dbReference type="PANTHER" id="PTHR45566">
    <property type="entry name" value="HTH-TYPE TRANSCRIPTIONAL REGULATOR YHJB-RELATED"/>
    <property type="match status" value="1"/>
</dbReference>
<keyword evidence="5" id="KW-0804">Transcription</keyword>
<feature type="domain" description="HTH luxR-type" evidence="7">
    <location>
        <begin position="131"/>
        <end position="196"/>
    </location>
</feature>
<dbReference type="CDD" id="cd06170">
    <property type="entry name" value="LuxR_C_like"/>
    <property type="match status" value="1"/>
</dbReference>
<evidence type="ECO:0000256" key="1">
    <source>
        <dbReference type="ARBA" id="ARBA00022553"/>
    </source>
</evidence>
<evidence type="ECO:0000259" key="7">
    <source>
        <dbReference type="PROSITE" id="PS50043"/>
    </source>
</evidence>
<dbReference type="AlphaFoldDB" id="A0A242A695"/>
<dbReference type="Proteomes" id="UP000195043">
    <property type="component" value="Unassembled WGS sequence"/>
</dbReference>
<keyword evidence="10" id="KW-1185">Reference proteome</keyword>
<dbReference type="SMART" id="SM00421">
    <property type="entry name" value="HTH_LUXR"/>
    <property type="match status" value="1"/>
</dbReference>
<dbReference type="PROSITE" id="PS50043">
    <property type="entry name" value="HTH_LUXR_2"/>
    <property type="match status" value="1"/>
</dbReference>
<evidence type="ECO:0000256" key="4">
    <source>
        <dbReference type="ARBA" id="ARBA00023125"/>
    </source>
</evidence>
<keyword evidence="2" id="KW-0902">Two-component regulatory system</keyword>
<reference evidence="9 10" key="1">
    <citation type="submission" date="2017-05" db="EMBL/GenBank/DDBJ databases">
        <title>The Genome Sequence of Enterococcus sp. 8G7_MSG3316.</title>
        <authorList>
            <consortium name="The Broad Institute Genomics Platform"/>
            <consortium name="The Broad Institute Genomic Center for Infectious Diseases"/>
            <person name="Earl A."/>
            <person name="Manson A."/>
            <person name="Schwartman J."/>
            <person name="Gilmore M."/>
            <person name="Abouelleil A."/>
            <person name="Cao P."/>
            <person name="Chapman S."/>
            <person name="Cusick C."/>
            <person name="Shea T."/>
            <person name="Young S."/>
            <person name="Neafsey D."/>
            <person name="Nusbaum C."/>
            <person name="Birren B."/>
        </authorList>
    </citation>
    <scope>NUCLEOTIDE SEQUENCE [LARGE SCALE GENOMIC DNA]</scope>
    <source>
        <strain evidence="9 10">8G7_MSG3316</strain>
    </source>
</reference>
<dbReference type="RefSeq" id="WP_086274421.1">
    <property type="nucleotide sequence ID" value="NZ_NGKU01000001.1"/>
</dbReference>
<name>A0A242A695_9ENTE</name>
<dbReference type="InterPro" id="IPR011006">
    <property type="entry name" value="CheY-like_superfamily"/>
</dbReference>
<evidence type="ECO:0000313" key="10">
    <source>
        <dbReference type="Proteomes" id="UP000195043"/>
    </source>
</evidence>
<keyword evidence="1 6" id="KW-0597">Phosphoprotein</keyword>
<protein>
    <recommendedName>
        <fullName evidence="11">DNA-binding response regulator</fullName>
    </recommendedName>
</protein>
<dbReference type="PRINTS" id="PR00038">
    <property type="entry name" value="HTHLUXR"/>
</dbReference>
<dbReference type="InterPro" id="IPR051015">
    <property type="entry name" value="EvgA-like"/>
</dbReference>
<evidence type="ECO:0000256" key="3">
    <source>
        <dbReference type="ARBA" id="ARBA00023015"/>
    </source>
</evidence>
<keyword evidence="3" id="KW-0805">Transcription regulation</keyword>
<dbReference type="Gene3D" id="1.10.10.10">
    <property type="entry name" value="Winged helix-like DNA-binding domain superfamily/Winged helix DNA-binding domain"/>
    <property type="match status" value="1"/>
</dbReference>
<dbReference type="GO" id="GO:0000160">
    <property type="term" value="P:phosphorelay signal transduction system"/>
    <property type="evidence" value="ECO:0007669"/>
    <property type="project" value="UniProtKB-KW"/>
</dbReference>
<evidence type="ECO:0000259" key="8">
    <source>
        <dbReference type="PROSITE" id="PS50110"/>
    </source>
</evidence>
<dbReference type="SUPFAM" id="SSF52172">
    <property type="entry name" value="CheY-like"/>
    <property type="match status" value="1"/>
</dbReference>
<evidence type="ECO:0008006" key="11">
    <source>
        <dbReference type="Google" id="ProtNLM"/>
    </source>
</evidence>
<dbReference type="CDD" id="cd17535">
    <property type="entry name" value="REC_NarL-like"/>
    <property type="match status" value="1"/>
</dbReference>
<dbReference type="SMART" id="SM00448">
    <property type="entry name" value="REC"/>
    <property type="match status" value="1"/>
</dbReference>
<dbReference type="InterPro" id="IPR036388">
    <property type="entry name" value="WH-like_DNA-bd_sf"/>
</dbReference>
<keyword evidence="4" id="KW-0238">DNA-binding</keyword>
<accession>A0A242A695</accession>
<feature type="modified residue" description="4-aspartylphosphate" evidence="6">
    <location>
        <position position="55"/>
    </location>
</feature>
<evidence type="ECO:0000256" key="6">
    <source>
        <dbReference type="PROSITE-ProRule" id="PRU00169"/>
    </source>
</evidence>
<dbReference type="Pfam" id="PF00072">
    <property type="entry name" value="Response_reg"/>
    <property type="match status" value="1"/>
</dbReference>
<dbReference type="InterPro" id="IPR001789">
    <property type="entry name" value="Sig_transdc_resp-reg_receiver"/>
</dbReference>
<sequence>MNTTIALLDDHQMVLEGIHQTLQSERSFDVLAAFTDPEECVSFIKMNAVDVVIMDMRLKKCHAFDLVPVIQEISNPPKIILISGFYEPLLHKRALSLRVQAFMRKEASHEELINTIKSVKDGNRIVPDTLLQKNDEFLTQTELNVLHFVAKEYTNENIAQALFISRRTVESHVSSICNKLQVQTRIGAVREGIKLNLIK</sequence>
<dbReference type="OrthoDB" id="2972364at2"/>
<comment type="caution">
    <text evidence="9">The sequence shown here is derived from an EMBL/GenBank/DDBJ whole genome shotgun (WGS) entry which is preliminary data.</text>
</comment>
<dbReference type="InterPro" id="IPR016032">
    <property type="entry name" value="Sig_transdc_resp-reg_C-effctor"/>
</dbReference>
<dbReference type="InterPro" id="IPR058245">
    <property type="entry name" value="NreC/VraR/RcsB-like_REC"/>
</dbReference>
<dbReference type="EMBL" id="NGKU01000001">
    <property type="protein sequence ID" value="OTN76472.1"/>
    <property type="molecule type" value="Genomic_DNA"/>
</dbReference>
<organism evidence="9 10">
    <name type="scientific">Candidatus Enterococcus testudinis</name>
    <dbReference type="NCBI Taxonomy" id="1834191"/>
    <lineage>
        <taxon>Bacteria</taxon>
        <taxon>Bacillati</taxon>
        <taxon>Bacillota</taxon>
        <taxon>Bacilli</taxon>
        <taxon>Lactobacillales</taxon>
        <taxon>Enterococcaceae</taxon>
        <taxon>Enterococcus</taxon>
    </lineage>
</organism>
<dbReference type="GO" id="GO:0006355">
    <property type="term" value="P:regulation of DNA-templated transcription"/>
    <property type="evidence" value="ECO:0007669"/>
    <property type="project" value="InterPro"/>
</dbReference>
<dbReference type="SUPFAM" id="SSF46894">
    <property type="entry name" value="C-terminal effector domain of the bipartite response regulators"/>
    <property type="match status" value="1"/>
</dbReference>
<dbReference type="GO" id="GO:0003677">
    <property type="term" value="F:DNA binding"/>
    <property type="evidence" value="ECO:0007669"/>
    <property type="project" value="UniProtKB-KW"/>
</dbReference>
<evidence type="ECO:0000313" key="9">
    <source>
        <dbReference type="EMBL" id="OTN76472.1"/>
    </source>
</evidence>
<evidence type="ECO:0000256" key="5">
    <source>
        <dbReference type="ARBA" id="ARBA00023163"/>
    </source>
</evidence>
<dbReference type="PROSITE" id="PS50110">
    <property type="entry name" value="RESPONSE_REGULATORY"/>
    <property type="match status" value="1"/>
</dbReference>
<dbReference type="Gene3D" id="3.40.50.2300">
    <property type="match status" value="1"/>
</dbReference>
<gene>
    <name evidence="9" type="ORF">A5886_001549</name>
</gene>
<dbReference type="Pfam" id="PF00196">
    <property type="entry name" value="GerE"/>
    <property type="match status" value="1"/>
</dbReference>
<feature type="domain" description="Response regulatory" evidence="8">
    <location>
        <begin position="4"/>
        <end position="120"/>
    </location>
</feature>